<dbReference type="InterPro" id="IPR024593">
    <property type="entry name" value="DUF3444"/>
</dbReference>
<keyword evidence="4" id="KW-1185">Reference proteome</keyword>
<feature type="compositionally biased region" description="Basic and acidic residues" evidence="1">
    <location>
        <begin position="306"/>
        <end position="333"/>
    </location>
</feature>
<dbReference type="Proteomes" id="UP001567538">
    <property type="component" value="Unassembled WGS sequence"/>
</dbReference>
<organism evidence="3 4">
    <name type="scientific">Salvia divinorum</name>
    <name type="common">Maria pastora</name>
    <name type="synonym">Diviner's sage</name>
    <dbReference type="NCBI Taxonomy" id="28513"/>
    <lineage>
        <taxon>Eukaryota</taxon>
        <taxon>Viridiplantae</taxon>
        <taxon>Streptophyta</taxon>
        <taxon>Embryophyta</taxon>
        <taxon>Tracheophyta</taxon>
        <taxon>Spermatophyta</taxon>
        <taxon>Magnoliopsida</taxon>
        <taxon>eudicotyledons</taxon>
        <taxon>Gunneridae</taxon>
        <taxon>Pentapetalae</taxon>
        <taxon>asterids</taxon>
        <taxon>lamiids</taxon>
        <taxon>Lamiales</taxon>
        <taxon>Lamiaceae</taxon>
        <taxon>Nepetoideae</taxon>
        <taxon>Mentheae</taxon>
        <taxon>Salviinae</taxon>
        <taxon>Salvia</taxon>
        <taxon>Salvia subgen. Calosphace</taxon>
    </lineage>
</organism>
<gene>
    <name evidence="3" type="ORF">AAHA92_27736</name>
</gene>
<feature type="domain" description="J" evidence="2">
    <location>
        <begin position="50"/>
        <end position="114"/>
    </location>
</feature>
<dbReference type="CDD" id="cd06257">
    <property type="entry name" value="DnaJ"/>
    <property type="match status" value="1"/>
</dbReference>
<feature type="region of interest" description="Disordered" evidence="1">
    <location>
        <begin position="254"/>
        <end position="333"/>
    </location>
</feature>
<proteinExistence type="predicted"/>
<dbReference type="PRINTS" id="PR00625">
    <property type="entry name" value="JDOMAIN"/>
</dbReference>
<evidence type="ECO:0000313" key="4">
    <source>
        <dbReference type="Proteomes" id="UP001567538"/>
    </source>
</evidence>
<dbReference type="Pfam" id="PF00226">
    <property type="entry name" value="DnaJ"/>
    <property type="match status" value="1"/>
</dbReference>
<dbReference type="Gene3D" id="1.10.287.110">
    <property type="entry name" value="DnaJ domain"/>
    <property type="match status" value="1"/>
</dbReference>
<dbReference type="AlphaFoldDB" id="A0ABD1G4M3"/>
<reference evidence="3 4" key="1">
    <citation type="submission" date="2024-06" db="EMBL/GenBank/DDBJ databases">
        <title>A chromosome level genome sequence of Diviner's sage (Salvia divinorum).</title>
        <authorList>
            <person name="Ford S.A."/>
            <person name="Ro D.-K."/>
            <person name="Ness R.W."/>
            <person name="Phillips M.A."/>
        </authorList>
    </citation>
    <scope>NUCLEOTIDE SEQUENCE [LARGE SCALE GENOMIC DNA]</scope>
    <source>
        <strain evidence="3">SAF-2024a</strain>
        <tissue evidence="3">Leaf</tissue>
    </source>
</reference>
<dbReference type="EMBL" id="JBEAFC010000010">
    <property type="protein sequence ID" value="KAL1539065.1"/>
    <property type="molecule type" value="Genomic_DNA"/>
</dbReference>
<dbReference type="InterPro" id="IPR036869">
    <property type="entry name" value="J_dom_sf"/>
</dbReference>
<comment type="caution">
    <text evidence="3">The sequence shown here is derived from an EMBL/GenBank/DDBJ whole genome shotgun (WGS) entry which is preliminary data.</text>
</comment>
<evidence type="ECO:0000256" key="1">
    <source>
        <dbReference type="SAM" id="MobiDB-lite"/>
    </source>
</evidence>
<evidence type="ECO:0000259" key="2">
    <source>
        <dbReference type="PROSITE" id="PS50076"/>
    </source>
</evidence>
<dbReference type="Pfam" id="PF11926">
    <property type="entry name" value="DUF3444"/>
    <property type="match status" value="1"/>
</dbReference>
<dbReference type="PANTHER" id="PTHR45089">
    <property type="entry name" value="DNAJ HEAT SHOCK AMINO-TERMINAL DOMAIN PROTEIN-RELATED"/>
    <property type="match status" value="1"/>
</dbReference>
<dbReference type="InterPro" id="IPR001623">
    <property type="entry name" value="DnaJ_domain"/>
</dbReference>
<name>A0ABD1G4M3_SALDI</name>
<evidence type="ECO:0000313" key="3">
    <source>
        <dbReference type="EMBL" id="KAL1539065.1"/>
    </source>
</evidence>
<protein>
    <recommendedName>
        <fullName evidence="2">J domain-containing protein</fullName>
    </recommendedName>
</protein>
<dbReference type="InterPro" id="IPR017956">
    <property type="entry name" value="AT_hook_DNA-bd_motif"/>
</dbReference>
<dbReference type="SMART" id="SM00271">
    <property type="entry name" value="DnaJ"/>
    <property type="match status" value="1"/>
</dbReference>
<dbReference type="SUPFAM" id="SSF46565">
    <property type="entry name" value="Chaperone J-domain"/>
    <property type="match status" value="1"/>
</dbReference>
<sequence>METAAAALQKMRDGDFSGARELAVAAQRLGMEGFDQMITVCNVHCAGKDDWYKILDVAADSDEGAVKRQYGRMAVALHPDKNGLPGAREAFELIVEAKAVIGDVEKRMAYDTVCRAGAIADQRCFGFSKFQDNHESYGFSKFQVNQESYGFSKFQVNQESYGFSKFRDSQESCGFSRFQGVGLKDDDGVEILDFGVSRVLNDKKVELGGNGLFEFGWTNGVNGVSCGRGRGRARVNKENNDVTSIVLDEESGVVGVKRGRGRPRGLGSKADAAPKRPRGRPPGSGRGRGRGRGRSSNVEVSSQDEGCNKSKESHSQTASEADRSKDSHCRIRPDSEMLEYTDAEFHDFEQERSRECFKTGQVWAVYDTLDAMPRFYAVINAILDDGHRLEITWLEPLPEDEEEKRWLYRGLPASSGRFKQGYSEVIQGHGVFSHLVKWKRDAILKKVYAIRPQKGETWAVFKKWEGLGSSEGMRFGEAVEYAVVEIMSDYDGERGVSVGVLGRVEGYGSVFGRKEGKGEVIGAKDRLRLSHKIPSVSVCVGDMSFFELDPGSLPITA</sequence>
<dbReference type="PANTHER" id="PTHR45089:SF24">
    <property type="entry name" value="DNAJ HEAT SHOCK N-TERMINAL DOMAIN-CONTAINING PROTEIN"/>
    <property type="match status" value="1"/>
</dbReference>
<dbReference type="PRINTS" id="PR00929">
    <property type="entry name" value="ATHOOK"/>
</dbReference>
<dbReference type="PROSITE" id="PS50076">
    <property type="entry name" value="DNAJ_2"/>
    <property type="match status" value="1"/>
</dbReference>
<accession>A0ABD1G4M3</accession>